<evidence type="ECO:0000256" key="6">
    <source>
        <dbReference type="ARBA" id="ARBA00022777"/>
    </source>
</evidence>
<keyword evidence="12" id="KW-1185">Reference proteome</keyword>
<dbReference type="InterPro" id="IPR018490">
    <property type="entry name" value="cNMP-bd_dom_sf"/>
</dbReference>
<dbReference type="HOGENOM" id="CLU_556383_0_0_0"/>
<evidence type="ECO:0000256" key="3">
    <source>
        <dbReference type="ARBA" id="ARBA00022535"/>
    </source>
</evidence>
<keyword evidence="2" id="KW-0723">Serine/threonine-protein kinase</keyword>
<dbReference type="InParanoid" id="W0RGW4"/>
<dbReference type="GO" id="GO:0030553">
    <property type="term" value="F:cGMP binding"/>
    <property type="evidence" value="ECO:0007669"/>
    <property type="project" value="UniProtKB-KW"/>
</dbReference>
<feature type="domain" description="Protein kinase" evidence="9">
    <location>
        <begin position="15"/>
        <end position="275"/>
    </location>
</feature>
<evidence type="ECO:0000259" key="9">
    <source>
        <dbReference type="PROSITE" id="PS50011"/>
    </source>
</evidence>
<dbReference type="PANTHER" id="PTHR43289:SF6">
    <property type="entry name" value="SERINE_THREONINE-PROTEIN KINASE NEKL-3"/>
    <property type="match status" value="1"/>
</dbReference>
<keyword evidence="4" id="KW-0808">Transferase</keyword>
<dbReference type="GO" id="GO:0004674">
    <property type="term" value="F:protein serine/threonine kinase activity"/>
    <property type="evidence" value="ECO:0007669"/>
    <property type="project" value="UniProtKB-KW"/>
</dbReference>
<name>W0RGW4_9BACT</name>
<organism evidence="11 12">
    <name type="scientific">Gemmatirosa kalamazoonensis</name>
    <dbReference type="NCBI Taxonomy" id="861299"/>
    <lineage>
        <taxon>Bacteria</taxon>
        <taxon>Pseudomonadati</taxon>
        <taxon>Gemmatimonadota</taxon>
        <taxon>Gemmatimonadia</taxon>
        <taxon>Gemmatimonadales</taxon>
        <taxon>Gemmatimonadaceae</taxon>
        <taxon>Gemmatirosa</taxon>
    </lineage>
</organism>
<dbReference type="Proteomes" id="UP000019151">
    <property type="component" value="Chromosome"/>
</dbReference>
<evidence type="ECO:0000259" key="10">
    <source>
        <dbReference type="PROSITE" id="PS50042"/>
    </source>
</evidence>
<evidence type="ECO:0000256" key="1">
    <source>
        <dbReference type="ARBA" id="ARBA00012513"/>
    </source>
</evidence>
<dbReference type="CDD" id="cd00038">
    <property type="entry name" value="CAP_ED"/>
    <property type="match status" value="1"/>
</dbReference>
<dbReference type="PROSITE" id="PS50011">
    <property type="entry name" value="PROTEIN_KINASE_DOM"/>
    <property type="match status" value="1"/>
</dbReference>
<dbReference type="InterPro" id="IPR000595">
    <property type="entry name" value="cNMP-bd_dom"/>
</dbReference>
<reference evidence="11 12" key="1">
    <citation type="journal article" date="2014" name="Genome Announc.">
        <title>Genome Sequence and Methylome of Soil Bacterium Gemmatirosa kalamazoonensis KBS708T, a Member of the Rarely Cultivated Gemmatimonadetes Phylum.</title>
        <authorList>
            <person name="Debruyn J.M."/>
            <person name="Radosevich M."/>
            <person name="Wommack K.E."/>
            <person name="Polson S.W."/>
            <person name="Hauser L.J."/>
            <person name="Fawaz M.N."/>
            <person name="Korlach J."/>
            <person name="Tsai Y.C."/>
        </authorList>
    </citation>
    <scope>NUCLEOTIDE SEQUENCE [LARGE SCALE GENOMIC DNA]</scope>
    <source>
        <strain evidence="11 12">KBS708</strain>
    </source>
</reference>
<protein>
    <recommendedName>
        <fullName evidence="1">non-specific serine/threonine protein kinase</fullName>
        <ecNumber evidence="1">2.7.11.1</ecNumber>
    </recommendedName>
</protein>
<dbReference type="FunFam" id="1.10.510.10:FF:000021">
    <property type="entry name" value="Serine/threonine protein kinase"/>
    <property type="match status" value="1"/>
</dbReference>
<evidence type="ECO:0000256" key="4">
    <source>
        <dbReference type="ARBA" id="ARBA00022679"/>
    </source>
</evidence>
<dbReference type="KEGG" id="gba:J421_2130"/>
<dbReference type="Pfam" id="PF00027">
    <property type="entry name" value="cNMP_binding"/>
    <property type="match status" value="1"/>
</dbReference>
<evidence type="ECO:0000313" key="12">
    <source>
        <dbReference type="Proteomes" id="UP000019151"/>
    </source>
</evidence>
<sequence>MPLQARLEHALGDGYALERELTPGGMSRLFLATERALERPVVVKLLPPELANDVSAERFRREMLVTARLQHPHILPVLHAGAQDGLHFYVMPFVRGESLRARLERERPVPIADAVRILGEVADALACAHEAGVVHRDVKPENVLLQHGHAVLADFGVARALEPSSGGDRLTSTGLGIGTLGYMAPEQVAGEREVDARADLYALGVMGYEMLAGTQPFAGSTPMRVLAAQLTEIPRPLDELRPEVPAALATLVARLLQREPSARPASAREVLRALEESAAATARPGPAAPDAKRPAQRDPYEFLLATLAPSDRVPPETAARMRTLFVPRSFRKGQAYQRAGEVTTHGAFVVRGLFRWYSVDANGNESILRFSEEGAWVGDLQSFSTGNPTPYYIVAIEPSEVLMIDGHSFERMLEASPDQGRGFRMGLQRSRDATERRMALYLHASAEERYADYAERYPWMVDRVPQHMLASYLGMTPETLSRIRRKLKER</sequence>
<dbReference type="Pfam" id="PF00069">
    <property type="entry name" value="Pkinase"/>
    <property type="match status" value="1"/>
</dbReference>
<dbReference type="PROSITE" id="PS50042">
    <property type="entry name" value="CNMP_BINDING_3"/>
    <property type="match status" value="1"/>
</dbReference>
<evidence type="ECO:0000256" key="2">
    <source>
        <dbReference type="ARBA" id="ARBA00022527"/>
    </source>
</evidence>
<keyword evidence="8" id="KW-0142">cGMP-binding</keyword>
<dbReference type="InterPro" id="IPR011009">
    <property type="entry name" value="Kinase-like_dom_sf"/>
</dbReference>
<keyword evidence="7" id="KW-0067">ATP-binding</keyword>
<dbReference type="Gene3D" id="3.30.200.20">
    <property type="entry name" value="Phosphorylase Kinase, domain 1"/>
    <property type="match status" value="1"/>
</dbReference>
<gene>
    <name evidence="11" type="ORF">J421_2130</name>
</gene>
<dbReference type="PANTHER" id="PTHR43289">
    <property type="entry name" value="MITOGEN-ACTIVATED PROTEIN KINASE KINASE KINASE 20-RELATED"/>
    <property type="match status" value="1"/>
</dbReference>
<dbReference type="InterPro" id="IPR014710">
    <property type="entry name" value="RmlC-like_jellyroll"/>
</dbReference>
<dbReference type="InterPro" id="IPR008271">
    <property type="entry name" value="Ser/Thr_kinase_AS"/>
</dbReference>
<dbReference type="RefSeq" id="WP_025411156.1">
    <property type="nucleotide sequence ID" value="NZ_CP007128.1"/>
</dbReference>
<dbReference type="SUPFAM" id="SSF56112">
    <property type="entry name" value="Protein kinase-like (PK-like)"/>
    <property type="match status" value="1"/>
</dbReference>
<dbReference type="eggNOG" id="COG0664">
    <property type="taxonomic scope" value="Bacteria"/>
</dbReference>
<proteinExistence type="predicted"/>
<dbReference type="Gene3D" id="2.60.120.10">
    <property type="entry name" value="Jelly Rolls"/>
    <property type="match status" value="1"/>
</dbReference>
<dbReference type="Gene3D" id="1.10.510.10">
    <property type="entry name" value="Transferase(Phosphotransferase) domain 1"/>
    <property type="match status" value="1"/>
</dbReference>
<dbReference type="CDD" id="cd14014">
    <property type="entry name" value="STKc_PknB_like"/>
    <property type="match status" value="1"/>
</dbReference>
<evidence type="ECO:0000256" key="7">
    <source>
        <dbReference type="ARBA" id="ARBA00022840"/>
    </source>
</evidence>
<evidence type="ECO:0000313" key="11">
    <source>
        <dbReference type="EMBL" id="AHG89667.1"/>
    </source>
</evidence>
<evidence type="ECO:0000256" key="5">
    <source>
        <dbReference type="ARBA" id="ARBA00022741"/>
    </source>
</evidence>
<keyword evidence="5" id="KW-0547">Nucleotide-binding</keyword>
<dbReference type="FunCoup" id="W0RGW4">
    <property type="interactions" value="139"/>
</dbReference>
<dbReference type="SUPFAM" id="SSF51206">
    <property type="entry name" value="cAMP-binding domain-like"/>
    <property type="match status" value="1"/>
</dbReference>
<dbReference type="EC" id="2.7.11.1" evidence="1"/>
<keyword evidence="6 11" id="KW-0418">Kinase</keyword>
<evidence type="ECO:0000256" key="8">
    <source>
        <dbReference type="ARBA" id="ARBA00022992"/>
    </source>
</evidence>
<dbReference type="InterPro" id="IPR000719">
    <property type="entry name" value="Prot_kinase_dom"/>
</dbReference>
<dbReference type="AlphaFoldDB" id="W0RGW4"/>
<dbReference type="STRING" id="861299.J421_2130"/>
<dbReference type="SMART" id="SM00220">
    <property type="entry name" value="S_TKc"/>
    <property type="match status" value="1"/>
</dbReference>
<dbReference type="eggNOG" id="COG0515">
    <property type="taxonomic scope" value="Bacteria"/>
</dbReference>
<dbReference type="GO" id="GO:0005524">
    <property type="term" value="F:ATP binding"/>
    <property type="evidence" value="ECO:0007669"/>
    <property type="project" value="UniProtKB-KW"/>
</dbReference>
<dbReference type="PROSITE" id="PS00108">
    <property type="entry name" value="PROTEIN_KINASE_ST"/>
    <property type="match status" value="1"/>
</dbReference>
<dbReference type="SMART" id="SM00100">
    <property type="entry name" value="cNMP"/>
    <property type="match status" value="1"/>
</dbReference>
<keyword evidence="3" id="KW-0140">cGMP</keyword>
<feature type="domain" description="Cyclic nucleotide-binding" evidence="10">
    <location>
        <begin position="303"/>
        <end position="430"/>
    </location>
</feature>
<dbReference type="EMBL" id="CP007128">
    <property type="protein sequence ID" value="AHG89667.1"/>
    <property type="molecule type" value="Genomic_DNA"/>
</dbReference>
<accession>W0RGW4</accession>
<dbReference type="OrthoDB" id="9801841at2"/>